<dbReference type="STRING" id="1220589.CD32_08760"/>
<dbReference type="OrthoDB" id="1957791at2"/>
<dbReference type="RefSeq" id="WP_036153607.1">
    <property type="nucleotide sequence ID" value="NZ_AVCX01000007.1"/>
</dbReference>
<evidence type="ECO:0000313" key="1">
    <source>
        <dbReference type="EMBL" id="KGR85323.1"/>
    </source>
</evidence>
<dbReference type="eggNOG" id="ENOG5032VPD">
    <property type="taxonomic scope" value="Bacteria"/>
</dbReference>
<protein>
    <submittedName>
        <fullName evidence="1">Uncharacterized protein</fullName>
    </submittedName>
</protein>
<evidence type="ECO:0000313" key="2">
    <source>
        <dbReference type="Proteomes" id="UP000030437"/>
    </source>
</evidence>
<comment type="caution">
    <text evidence="1">The sequence shown here is derived from an EMBL/GenBank/DDBJ whole genome shotgun (WGS) entry which is preliminary data.</text>
</comment>
<name>A0A0A3IR48_9BACI</name>
<dbReference type="Proteomes" id="UP000030437">
    <property type="component" value="Unassembled WGS sequence"/>
</dbReference>
<proteinExistence type="predicted"/>
<gene>
    <name evidence="1" type="ORF">CD32_08760</name>
</gene>
<dbReference type="AlphaFoldDB" id="A0A0A3IR48"/>
<reference evidence="1 2" key="1">
    <citation type="submission" date="2014-02" db="EMBL/GenBank/DDBJ databases">
        <title>Draft genome sequence of Lysinibacillus odysseyi NBRC 100172.</title>
        <authorList>
            <person name="Zhang F."/>
            <person name="Wang G."/>
            <person name="Zhang L."/>
        </authorList>
    </citation>
    <scope>NUCLEOTIDE SEQUENCE [LARGE SCALE GENOMIC DNA]</scope>
    <source>
        <strain evidence="1 2">NBRC 100172</strain>
    </source>
</reference>
<accession>A0A0A3IR48</accession>
<organism evidence="1 2">
    <name type="scientific">Lysinibacillus odysseyi 34hs-1 = NBRC 100172</name>
    <dbReference type="NCBI Taxonomy" id="1220589"/>
    <lineage>
        <taxon>Bacteria</taxon>
        <taxon>Bacillati</taxon>
        <taxon>Bacillota</taxon>
        <taxon>Bacilli</taxon>
        <taxon>Bacillales</taxon>
        <taxon>Bacillaceae</taxon>
        <taxon>Lysinibacillus</taxon>
    </lineage>
</organism>
<dbReference type="EMBL" id="JPVP01000054">
    <property type="protein sequence ID" value="KGR85323.1"/>
    <property type="molecule type" value="Genomic_DNA"/>
</dbReference>
<keyword evidence="2" id="KW-1185">Reference proteome</keyword>
<sequence length="118" mass="13731">MKINKISFPISLLQVNNGKDDNIDIFVELDDGFTYTLVVCTPKNLETLMKRENIEYLPAMPPMIIVNEITEGNIRKALETNLDNNAYWLKLYYLAGEFDMEVVENTLNRIKSEIEWIL</sequence>